<sequence length="93" mass="9774">MGAGGLQERLGTADGAGRVVGRIGRGGHRHRQHEPEQGEEAEAGGDQAIRSAIPHGATLPRLIIRKAPNRPMAATLDRVAAIGTYTYLCGVRP</sequence>
<accession>A0ABQ4A8P6</accession>
<evidence type="ECO:0000256" key="1">
    <source>
        <dbReference type="SAM" id="MobiDB-lite"/>
    </source>
</evidence>
<keyword evidence="3" id="KW-1185">Reference proteome</keyword>
<comment type="caution">
    <text evidence="2">The sequence shown here is derived from an EMBL/GenBank/DDBJ whole genome shotgun (WGS) entry which is preliminary data.</text>
</comment>
<gene>
    <name evidence="2" type="ORF">Alo02nite_02560</name>
</gene>
<organism evidence="2 3">
    <name type="scientific">Actinoplanes lobatus</name>
    <dbReference type="NCBI Taxonomy" id="113568"/>
    <lineage>
        <taxon>Bacteria</taxon>
        <taxon>Bacillati</taxon>
        <taxon>Actinomycetota</taxon>
        <taxon>Actinomycetes</taxon>
        <taxon>Micromonosporales</taxon>
        <taxon>Micromonosporaceae</taxon>
        <taxon>Actinoplanes</taxon>
    </lineage>
</organism>
<dbReference type="EMBL" id="BOMP01000005">
    <property type="protein sequence ID" value="GIE37358.1"/>
    <property type="molecule type" value="Genomic_DNA"/>
</dbReference>
<dbReference type="Proteomes" id="UP000631312">
    <property type="component" value="Unassembled WGS sequence"/>
</dbReference>
<evidence type="ECO:0000313" key="3">
    <source>
        <dbReference type="Proteomes" id="UP000631312"/>
    </source>
</evidence>
<name>A0ABQ4A8P6_9ACTN</name>
<protein>
    <submittedName>
        <fullName evidence="2">Uncharacterized protein</fullName>
    </submittedName>
</protein>
<reference evidence="2 3" key="1">
    <citation type="submission" date="2021-01" db="EMBL/GenBank/DDBJ databases">
        <title>Whole genome shotgun sequence of Actinoplanes lobatus NBRC 12513.</title>
        <authorList>
            <person name="Komaki H."/>
            <person name="Tamura T."/>
        </authorList>
    </citation>
    <scope>NUCLEOTIDE SEQUENCE [LARGE SCALE GENOMIC DNA]</scope>
    <source>
        <strain evidence="2 3">NBRC 12513</strain>
    </source>
</reference>
<evidence type="ECO:0000313" key="2">
    <source>
        <dbReference type="EMBL" id="GIE37358.1"/>
    </source>
</evidence>
<feature type="region of interest" description="Disordered" evidence="1">
    <location>
        <begin position="1"/>
        <end position="47"/>
    </location>
</feature>
<proteinExistence type="predicted"/>